<gene>
    <name evidence="1" type="ORF">JFY71_05315</name>
</gene>
<accession>A0AC61MTT8</accession>
<sequence>MKKNLKYSKGHVLYVLFNIILVILLTTLLYVYNNIYSNIIMVLILLAILLSSNFIMEKYLYKKYKLKIKDKKPYNFLIIIPNILLNL</sequence>
<protein>
    <submittedName>
        <fullName evidence="1">Uncharacterized protein</fullName>
    </submittedName>
</protein>
<reference evidence="1 2" key="1">
    <citation type="journal article" date="2022" name="Int. J. Syst. Evol. Microbiol.">
        <title>Miniphocaeibacter halophilus sp. nov., an ammonium-tolerant acetate-producing bacterium isolated from a biogas system.</title>
        <authorList>
            <person name="Schnurer A."/>
            <person name="Singh A."/>
            <person name="Bi S."/>
            <person name="Qiao W."/>
            <person name="Westerholm M."/>
        </authorList>
    </citation>
    <scope>NUCLEOTIDE SEQUENCE [LARGE SCALE GENOMIC DNA]</scope>
    <source>
        <strain evidence="1 2">AMB_01</strain>
    </source>
</reference>
<proteinExistence type="predicted"/>
<dbReference type="Proteomes" id="UP000595814">
    <property type="component" value="Chromosome"/>
</dbReference>
<dbReference type="EMBL" id="CP066744">
    <property type="protein sequence ID" value="QQK08957.1"/>
    <property type="molecule type" value="Genomic_DNA"/>
</dbReference>
<name>A0AC61MTT8_9FIRM</name>
<organism evidence="1 2">
    <name type="scientific">Miniphocaeibacter halophilus</name>
    <dbReference type="NCBI Taxonomy" id="2931922"/>
    <lineage>
        <taxon>Bacteria</taxon>
        <taxon>Bacillati</taxon>
        <taxon>Bacillota</taxon>
        <taxon>Tissierellia</taxon>
        <taxon>Tissierellales</taxon>
        <taxon>Peptoniphilaceae</taxon>
        <taxon>Miniphocaeibacter</taxon>
    </lineage>
</organism>
<evidence type="ECO:0000313" key="1">
    <source>
        <dbReference type="EMBL" id="QQK08957.1"/>
    </source>
</evidence>
<keyword evidence="2" id="KW-1185">Reference proteome</keyword>
<evidence type="ECO:0000313" key="2">
    <source>
        <dbReference type="Proteomes" id="UP000595814"/>
    </source>
</evidence>